<feature type="compositionally biased region" description="Low complexity" evidence="1">
    <location>
        <begin position="77"/>
        <end position="95"/>
    </location>
</feature>
<protein>
    <submittedName>
        <fullName evidence="2">Uncharacterized protein</fullName>
    </submittedName>
</protein>
<feature type="compositionally biased region" description="Polar residues" evidence="1">
    <location>
        <begin position="59"/>
        <end position="68"/>
    </location>
</feature>
<dbReference type="Proteomes" id="UP001408356">
    <property type="component" value="Unassembled WGS sequence"/>
</dbReference>
<organism evidence="2 3">
    <name type="scientific">Seiridium unicorne</name>
    <dbReference type="NCBI Taxonomy" id="138068"/>
    <lineage>
        <taxon>Eukaryota</taxon>
        <taxon>Fungi</taxon>
        <taxon>Dikarya</taxon>
        <taxon>Ascomycota</taxon>
        <taxon>Pezizomycotina</taxon>
        <taxon>Sordariomycetes</taxon>
        <taxon>Xylariomycetidae</taxon>
        <taxon>Amphisphaeriales</taxon>
        <taxon>Sporocadaceae</taxon>
        <taxon>Seiridium</taxon>
    </lineage>
</organism>
<gene>
    <name evidence="2" type="ORF">SUNI508_08365</name>
</gene>
<evidence type="ECO:0000256" key="1">
    <source>
        <dbReference type="SAM" id="MobiDB-lite"/>
    </source>
</evidence>
<evidence type="ECO:0000313" key="3">
    <source>
        <dbReference type="Proteomes" id="UP001408356"/>
    </source>
</evidence>
<evidence type="ECO:0000313" key="2">
    <source>
        <dbReference type="EMBL" id="KAK9418171.1"/>
    </source>
</evidence>
<sequence>MLSRTNHMSRQRVLPGQFQLMPFIRQQSHAIPASTRFISSKGETIGGTKTDHTKEFDNPSHNQKSGQRAQGAKDTASQGGSQGSKQSGSHESQSGAEGNGGKQQETGQHVGPMGSS</sequence>
<reference evidence="2 3" key="1">
    <citation type="journal article" date="2024" name="J. Plant Pathol.">
        <title>Sequence and assembly of the genome of Seiridium unicorne, isolate CBS 538.82, causal agent of cypress canker disease.</title>
        <authorList>
            <person name="Scali E."/>
            <person name="Rocca G.D."/>
            <person name="Danti R."/>
            <person name="Garbelotto M."/>
            <person name="Barberini S."/>
            <person name="Baroncelli R."/>
            <person name="Emiliani G."/>
        </authorList>
    </citation>
    <scope>NUCLEOTIDE SEQUENCE [LARGE SCALE GENOMIC DNA]</scope>
    <source>
        <strain evidence="2 3">BM-138-508</strain>
    </source>
</reference>
<name>A0ABR2UUB6_9PEZI</name>
<accession>A0ABR2UUB6</accession>
<dbReference type="EMBL" id="JARVKF010000393">
    <property type="protein sequence ID" value="KAK9418171.1"/>
    <property type="molecule type" value="Genomic_DNA"/>
</dbReference>
<keyword evidence="3" id="KW-1185">Reference proteome</keyword>
<feature type="region of interest" description="Disordered" evidence="1">
    <location>
        <begin position="32"/>
        <end position="116"/>
    </location>
</feature>
<comment type="caution">
    <text evidence="2">The sequence shown here is derived from an EMBL/GenBank/DDBJ whole genome shotgun (WGS) entry which is preliminary data.</text>
</comment>
<feature type="compositionally biased region" description="Basic and acidic residues" evidence="1">
    <location>
        <begin position="49"/>
        <end position="58"/>
    </location>
</feature>
<proteinExistence type="predicted"/>